<name>A0A7J7G9F3_CAMSI</name>
<reference evidence="2 3" key="2">
    <citation type="submission" date="2020-07" db="EMBL/GenBank/DDBJ databases">
        <title>Genome assembly of wild tea tree DASZ reveals pedigree and selection history of tea varieties.</title>
        <authorList>
            <person name="Zhang W."/>
        </authorList>
    </citation>
    <scope>NUCLEOTIDE SEQUENCE [LARGE SCALE GENOMIC DNA]</scope>
    <source>
        <strain evidence="3">cv. G240</strain>
        <tissue evidence="2">Leaf</tissue>
    </source>
</reference>
<protein>
    <submittedName>
        <fullName evidence="2">Uncharacterized protein</fullName>
    </submittedName>
</protein>
<sequence>MAEESTPDFGIEEKDDEEELGDFVRGESDNDDSGDGKRKKFKKDGIGSSRKRDKH</sequence>
<gene>
    <name evidence="2" type="ORF">HYC85_024908</name>
</gene>
<dbReference type="Proteomes" id="UP000593564">
    <property type="component" value="Unassembled WGS sequence"/>
</dbReference>
<feature type="region of interest" description="Disordered" evidence="1">
    <location>
        <begin position="1"/>
        <end position="55"/>
    </location>
</feature>
<organism evidence="2 3">
    <name type="scientific">Camellia sinensis</name>
    <name type="common">Tea plant</name>
    <name type="synonym">Thea sinensis</name>
    <dbReference type="NCBI Taxonomy" id="4442"/>
    <lineage>
        <taxon>Eukaryota</taxon>
        <taxon>Viridiplantae</taxon>
        <taxon>Streptophyta</taxon>
        <taxon>Embryophyta</taxon>
        <taxon>Tracheophyta</taxon>
        <taxon>Spermatophyta</taxon>
        <taxon>Magnoliopsida</taxon>
        <taxon>eudicotyledons</taxon>
        <taxon>Gunneridae</taxon>
        <taxon>Pentapetalae</taxon>
        <taxon>asterids</taxon>
        <taxon>Ericales</taxon>
        <taxon>Theaceae</taxon>
        <taxon>Camellia</taxon>
    </lineage>
</organism>
<evidence type="ECO:0000313" key="3">
    <source>
        <dbReference type="Proteomes" id="UP000593564"/>
    </source>
</evidence>
<dbReference type="AlphaFoldDB" id="A0A7J7G9F3"/>
<proteinExistence type="predicted"/>
<comment type="caution">
    <text evidence="2">The sequence shown here is derived from an EMBL/GenBank/DDBJ whole genome shotgun (WGS) entry which is preliminary data.</text>
</comment>
<reference evidence="3" key="1">
    <citation type="journal article" date="2020" name="Nat. Commun.">
        <title>Genome assembly of wild tea tree DASZ reveals pedigree and selection history of tea varieties.</title>
        <authorList>
            <person name="Zhang W."/>
            <person name="Zhang Y."/>
            <person name="Qiu H."/>
            <person name="Guo Y."/>
            <person name="Wan H."/>
            <person name="Zhang X."/>
            <person name="Scossa F."/>
            <person name="Alseekh S."/>
            <person name="Zhang Q."/>
            <person name="Wang P."/>
            <person name="Xu L."/>
            <person name="Schmidt M.H."/>
            <person name="Jia X."/>
            <person name="Li D."/>
            <person name="Zhu A."/>
            <person name="Guo F."/>
            <person name="Chen W."/>
            <person name="Ni D."/>
            <person name="Usadel B."/>
            <person name="Fernie A.R."/>
            <person name="Wen W."/>
        </authorList>
    </citation>
    <scope>NUCLEOTIDE SEQUENCE [LARGE SCALE GENOMIC DNA]</scope>
    <source>
        <strain evidence="3">cv. G240</strain>
    </source>
</reference>
<evidence type="ECO:0000313" key="2">
    <source>
        <dbReference type="EMBL" id="KAF5937402.1"/>
    </source>
</evidence>
<keyword evidence="3" id="KW-1185">Reference proteome</keyword>
<dbReference type="EMBL" id="JACBKZ010000012">
    <property type="protein sequence ID" value="KAF5937402.1"/>
    <property type="molecule type" value="Genomic_DNA"/>
</dbReference>
<evidence type="ECO:0000256" key="1">
    <source>
        <dbReference type="SAM" id="MobiDB-lite"/>
    </source>
</evidence>
<accession>A0A7J7G9F3</accession>